<dbReference type="PANTHER" id="PTHR46268:SF6">
    <property type="entry name" value="UNIVERSAL STRESS PROTEIN UP12"/>
    <property type="match status" value="1"/>
</dbReference>
<proteinExistence type="inferred from homology"/>
<dbReference type="EMBL" id="JAOPJZ010000007">
    <property type="protein sequence ID" value="MCU4752459.1"/>
    <property type="molecule type" value="Genomic_DNA"/>
</dbReference>
<dbReference type="RefSeq" id="WP_342808801.1">
    <property type="nucleotide sequence ID" value="NZ_JAOPJZ010000007.1"/>
</dbReference>
<comment type="similarity">
    <text evidence="1">Belongs to the universal stress protein A family.</text>
</comment>
<evidence type="ECO:0000256" key="1">
    <source>
        <dbReference type="ARBA" id="ARBA00008791"/>
    </source>
</evidence>
<dbReference type="InterPro" id="IPR006016">
    <property type="entry name" value="UspA"/>
</dbReference>
<keyword evidence="4" id="KW-1185">Reference proteome</keyword>
<comment type="caution">
    <text evidence="3">The sequence shown here is derived from an EMBL/GenBank/DDBJ whole genome shotgun (WGS) entry which is preliminary data.</text>
</comment>
<feature type="domain" description="UspA" evidence="2">
    <location>
        <begin position="4"/>
        <end position="143"/>
    </location>
</feature>
<dbReference type="Gene3D" id="3.40.50.620">
    <property type="entry name" value="HUPs"/>
    <property type="match status" value="1"/>
</dbReference>
<evidence type="ECO:0000259" key="2">
    <source>
        <dbReference type="Pfam" id="PF00582"/>
    </source>
</evidence>
<dbReference type="InterPro" id="IPR006015">
    <property type="entry name" value="Universal_stress_UspA"/>
</dbReference>
<dbReference type="PRINTS" id="PR01438">
    <property type="entry name" value="UNVRSLSTRESS"/>
</dbReference>
<sequence length="143" mass="15227">MHYIVATDGSDESEEAIRYSAHQAIALDAGLEVVHVLTPQTELIDGEIVMPGGDRAVEYGEETLEKATELIEGVLTAHDVTLDVETTLLAGHPANAITDHADDVGADAIYVGHRGLSNERQRLVGSVAKSVVDKSNVPVTICR</sequence>
<dbReference type="Pfam" id="PF00582">
    <property type="entry name" value="Usp"/>
    <property type="match status" value="1"/>
</dbReference>
<dbReference type="AlphaFoldDB" id="A0AAP2Z843"/>
<evidence type="ECO:0000313" key="4">
    <source>
        <dbReference type="Proteomes" id="UP001321047"/>
    </source>
</evidence>
<dbReference type="PANTHER" id="PTHR46268">
    <property type="entry name" value="STRESS RESPONSE PROTEIN NHAX"/>
    <property type="match status" value="1"/>
</dbReference>
<accession>A0AAP2Z843</accession>
<evidence type="ECO:0000313" key="3">
    <source>
        <dbReference type="EMBL" id="MCU4752459.1"/>
    </source>
</evidence>
<dbReference type="Proteomes" id="UP001321047">
    <property type="component" value="Unassembled WGS sequence"/>
</dbReference>
<name>A0AAP2Z843_9EURY</name>
<gene>
    <name evidence="3" type="ORF">OB919_10745</name>
</gene>
<dbReference type="CDD" id="cd00293">
    <property type="entry name" value="USP-like"/>
    <property type="match status" value="1"/>
</dbReference>
<reference evidence="3 4" key="1">
    <citation type="submission" date="2022-09" db="EMBL/GenBank/DDBJ databases">
        <title>Enrichment on poylsaccharides allowed isolation of novel metabolic and taxonomic groups of Haloarchaea.</title>
        <authorList>
            <person name="Sorokin D.Y."/>
            <person name="Elcheninov A.G."/>
            <person name="Khizhniak T.V."/>
            <person name="Kolganova T.V."/>
            <person name="Kublanov I.V."/>
        </authorList>
    </citation>
    <scope>NUCLEOTIDE SEQUENCE [LARGE SCALE GENOMIC DNA]</scope>
    <source>
        <strain evidence="3 4">AArc-curdl1</strain>
    </source>
</reference>
<dbReference type="SUPFAM" id="SSF52402">
    <property type="entry name" value="Adenine nucleotide alpha hydrolases-like"/>
    <property type="match status" value="1"/>
</dbReference>
<protein>
    <submittedName>
        <fullName evidence="3">Universal stress protein</fullName>
    </submittedName>
</protein>
<organism evidence="3 4">
    <name type="scientific">Natronosalvus hydrolyticus</name>
    <dbReference type="NCBI Taxonomy" id="2979988"/>
    <lineage>
        <taxon>Archaea</taxon>
        <taxon>Methanobacteriati</taxon>
        <taxon>Methanobacteriota</taxon>
        <taxon>Stenosarchaea group</taxon>
        <taxon>Halobacteria</taxon>
        <taxon>Halobacteriales</taxon>
        <taxon>Natrialbaceae</taxon>
        <taxon>Natronosalvus</taxon>
    </lineage>
</organism>
<dbReference type="InterPro" id="IPR014729">
    <property type="entry name" value="Rossmann-like_a/b/a_fold"/>
</dbReference>